<evidence type="ECO:0000256" key="2">
    <source>
        <dbReference type="SAM" id="Phobius"/>
    </source>
</evidence>
<organism evidence="3 4">
    <name type="scientific">Arthrobacter parietis</name>
    <dbReference type="NCBI Taxonomy" id="271434"/>
    <lineage>
        <taxon>Bacteria</taxon>
        <taxon>Bacillati</taxon>
        <taxon>Actinomycetota</taxon>
        <taxon>Actinomycetes</taxon>
        <taxon>Micrococcales</taxon>
        <taxon>Micrococcaceae</taxon>
        <taxon>Arthrobacter</taxon>
    </lineage>
</organism>
<keyword evidence="4" id="KW-1185">Reference proteome</keyword>
<evidence type="ECO:0000313" key="3">
    <source>
        <dbReference type="EMBL" id="GAA2172686.1"/>
    </source>
</evidence>
<dbReference type="RefSeq" id="WP_056543557.1">
    <property type="nucleotide sequence ID" value="NZ_BAAAON010000001.1"/>
</dbReference>
<sequence length="97" mass="10785">MPFLKFTALRLGFVAVFSVICYSLGLGAIFSVIAGAILAWCVTYLFFREMRNRAASSLQRRFRDGAPPVRSASELRDADAEDSLDPNTPVNSDRRKP</sequence>
<evidence type="ECO:0000313" key="4">
    <source>
        <dbReference type="Proteomes" id="UP001500974"/>
    </source>
</evidence>
<evidence type="ECO:0000256" key="1">
    <source>
        <dbReference type="SAM" id="MobiDB-lite"/>
    </source>
</evidence>
<accession>A0ABP5MDS1</accession>
<dbReference type="InterPro" id="IPR025323">
    <property type="entry name" value="DUF4229"/>
</dbReference>
<keyword evidence="2" id="KW-0472">Membrane</keyword>
<evidence type="ECO:0008006" key="5">
    <source>
        <dbReference type="Google" id="ProtNLM"/>
    </source>
</evidence>
<proteinExistence type="predicted"/>
<feature type="transmembrane region" description="Helical" evidence="2">
    <location>
        <begin position="28"/>
        <end position="47"/>
    </location>
</feature>
<reference evidence="4" key="1">
    <citation type="journal article" date="2019" name="Int. J. Syst. Evol. Microbiol.">
        <title>The Global Catalogue of Microorganisms (GCM) 10K type strain sequencing project: providing services to taxonomists for standard genome sequencing and annotation.</title>
        <authorList>
            <consortium name="The Broad Institute Genomics Platform"/>
            <consortium name="The Broad Institute Genome Sequencing Center for Infectious Disease"/>
            <person name="Wu L."/>
            <person name="Ma J."/>
        </authorList>
    </citation>
    <scope>NUCLEOTIDE SEQUENCE [LARGE SCALE GENOMIC DNA]</scope>
    <source>
        <strain evidence="4">JCM 14917</strain>
    </source>
</reference>
<gene>
    <name evidence="3" type="ORF">GCM10009784_04080</name>
</gene>
<name>A0ABP5MDS1_9MICC</name>
<protein>
    <recommendedName>
        <fullName evidence="5">DUF4229 domain-containing protein</fullName>
    </recommendedName>
</protein>
<dbReference type="Pfam" id="PF14012">
    <property type="entry name" value="DUF4229"/>
    <property type="match status" value="1"/>
</dbReference>
<comment type="caution">
    <text evidence="3">The sequence shown here is derived from an EMBL/GenBank/DDBJ whole genome shotgun (WGS) entry which is preliminary data.</text>
</comment>
<dbReference type="EMBL" id="BAAAON010000001">
    <property type="protein sequence ID" value="GAA2172686.1"/>
    <property type="molecule type" value="Genomic_DNA"/>
</dbReference>
<feature type="region of interest" description="Disordered" evidence="1">
    <location>
        <begin position="65"/>
        <end position="97"/>
    </location>
</feature>
<keyword evidence="2" id="KW-0812">Transmembrane</keyword>
<keyword evidence="2" id="KW-1133">Transmembrane helix</keyword>
<dbReference type="Proteomes" id="UP001500974">
    <property type="component" value="Unassembled WGS sequence"/>
</dbReference>